<dbReference type="Proteomes" id="UP001151081">
    <property type="component" value="Unassembled WGS sequence"/>
</dbReference>
<dbReference type="SMART" id="SM00978">
    <property type="entry name" value="Tim44"/>
    <property type="match status" value="1"/>
</dbReference>
<gene>
    <name evidence="5" type="ORF">KEG57_53505</name>
</gene>
<dbReference type="RefSeq" id="WP_272428723.1">
    <property type="nucleotide sequence ID" value="NZ_JAGTJJ010000109.1"/>
</dbReference>
<protein>
    <submittedName>
        <fullName evidence="5">TIM44-like domain-containing protein</fullName>
    </submittedName>
</protein>
<evidence type="ECO:0000313" key="5">
    <source>
        <dbReference type="EMBL" id="MDC3989389.1"/>
    </source>
</evidence>
<proteinExistence type="predicted"/>
<dbReference type="InterPro" id="IPR007379">
    <property type="entry name" value="Tim44-like_dom"/>
</dbReference>
<feature type="chain" id="PRO_5040881422" evidence="3">
    <location>
        <begin position="20"/>
        <end position="551"/>
    </location>
</feature>
<evidence type="ECO:0000259" key="4">
    <source>
        <dbReference type="SMART" id="SM00978"/>
    </source>
</evidence>
<evidence type="ECO:0000256" key="3">
    <source>
        <dbReference type="SAM" id="SignalP"/>
    </source>
</evidence>
<dbReference type="EMBL" id="JAGTJJ010000109">
    <property type="protein sequence ID" value="MDC3989389.1"/>
    <property type="molecule type" value="Genomic_DNA"/>
</dbReference>
<comment type="caution">
    <text evidence="5">The sequence shown here is derived from an EMBL/GenBank/DDBJ whole genome shotgun (WGS) entry which is preliminary data.</text>
</comment>
<dbReference type="SUPFAM" id="SSF54427">
    <property type="entry name" value="NTF2-like"/>
    <property type="match status" value="1"/>
</dbReference>
<sequence>MKRTKTFAALTLAAGIGLASPFLGSDAAARPGGGQTFSGRSSSSSSSSSSRSSSSSSSPWSGSSGSRSSSSSPSSSSPSSSSGSSSYSGGSAGFSGPFALVVLAMGAIFLVVGNILQKQRENERGWESSLPDPAEERTRAARRRAREQKQAPSEKARRRKNHSSIESALLALGSKDTHFSRVLFEDFLYALYAEVQAARGKGTLDALASYLAEGAIAAYSPYPAAEVRDVVIGAMRFEAVVAQSEPVRRIELVVGFEVNYTEVSAEGEEQSYWVVEKWRLVRDPDVKSRPPEKTRLFGCPNCGAPQDKSIGAKCPYCGMVASTGALDWTVFSIDIEAREPRGPMLTGTVEEVGTDLPTVVAPDVKSRWSALTEKDPELRWSSWKARVEAIFQAFHEGWSSQNLAIVRPYLSDNLFQAQRYWIDTYRKQKLRNITEDARIVSIDLARVLSDAHYDAVTVRVFASCRDYTVDGDAKVVAGSETKKRAYSEYWTLIRGAERRGAPRVDPVCPNCGAPNAEINMSGACGHCKAHLTAGEFDWVLSRIEQDEVYRG</sequence>
<dbReference type="InterPro" id="IPR032710">
    <property type="entry name" value="NTF2-like_dom_sf"/>
</dbReference>
<keyword evidence="2" id="KW-0812">Transmembrane</keyword>
<feature type="compositionally biased region" description="Low complexity" evidence="1">
    <location>
        <begin position="38"/>
        <end position="88"/>
    </location>
</feature>
<feature type="region of interest" description="Disordered" evidence="1">
    <location>
        <begin position="29"/>
        <end position="88"/>
    </location>
</feature>
<evidence type="ECO:0000256" key="2">
    <source>
        <dbReference type="SAM" id="Phobius"/>
    </source>
</evidence>
<dbReference type="Gene3D" id="3.10.450.240">
    <property type="match status" value="1"/>
</dbReference>
<name>A0A9X4AYB2_9BACT</name>
<keyword evidence="2" id="KW-0472">Membrane</keyword>
<evidence type="ECO:0000256" key="1">
    <source>
        <dbReference type="SAM" id="MobiDB-lite"/>
    </source>
</evidence>
<keyword evidence="2" id="KW-1133">Transmembrane helix</keyword>
<feature type="signal peptide" evidence="3">
    <location>
        <begin position="1"/>
        <end position="19"/>
    </location>
</feature>
<accession>A0A9X4AYB2</accession>
<feature type="transmembrane region" description="Helical" evidence="2">
    <location>
        <begin position="94"/>
        <end position="116"/>
    </location>
</feature>
<evidence type="ECO:0000313" key="6">
    <source>
        <dbReference type="Proteomes" id="UP001151081"/>
    </source>
</evidence>
<keyword evidence="3" id="KW-0732">Signal</keyword>
<feature type="region of interest" description="Disordered" evidence="1">
    <location>
        <begin position="121"/>
        <end position="162"/>
    </location>
</feature>
<reference evidence="5 6" key="1">
    <citation type="submission" date="2021-04" db="EMBL/GenBank/DDBJ databases">
        <title>Genome analysis of Polyangium sp.</title>
        <authorList>
            <person name="Li Y."/>
            <person name="Wang J."/>
        </authorList>
    </citation>
    <scope>NUCLEOTIDE SEQUENCE [LARGE SCALE GENOMIC DNA]</scope>
    <source>
        <strain evidence="5 6">SDU14</strain>
    </source>
</reference>
<keyword evidence="6" id="KW-1185">Reference proteome</keyword>
<dbReference type="Pfam" id="PF04280">
    <property type="entry name" value="Tim44"/>
    <property type="match status" value="1"/>
</dbReference>
<feature type="domain" description="Tim44-like" evidence="4">
    <location>
        <begin position="367"/>
        <end position="545"/>
    </location>
</feature>
<dbReference type="AlphaFoldDB" id="A0A9X4AYB2"/>
<organism evidence="5 6">
    <name type="scientific">Polyangium jinanense</name>
    <dbReference type="NCBI Taxonomy" id="2829994"/>
    <lineage>
        <taxon>Bacteria</taxon>
        <taxon>Pseudomonadati</taxon>
        <taxon>Myxococcota</taxon>
        <taxon>Polyangia</taxon>
        <taxon>Polyangiales</taxon>
        <taxon>Polyangiaceae</taxon>
        <taxon>Polyangium</taxon>
    </lineage>
</organism>